<evidence type="ECO:0000256" key="1">
    <source>
        <dbReference type="ARBA" id="ARBA00022786"/>
    </source>
</evidence>
<dbReference type="Pfam" id="PF00179">
    <property type="entry name" value="UQ_con"/>
    <property type="match status" value="1"/>
</dbReference>
<accession>A0A9P8G4A4</accession>
<evidence type="ECO:0000313" key="4">
    <source>
        <dbReference type="EMBL" id="KAG9988834.1"/>
    </source>
</evidence>
<dbReference type="CDD" id="cd23808">
    <property type="entry name" value="UBCc_UBE2W"/>
    <property type="match status" value="1"/>
</dbReference>
<keyword evidence="5" id="KW-1185">Reference proteome</keyword>
<dbReference type="InterPro" id="IPR050113">
    <property type="entry name" value="Ub_conjugating_enzyme"/>
</dbReference>
<reference evidence="4" key="2">
    <citation type="submission" date="2021-08" db="EMBL/GenBank/DDBJ databases">
        <authorList>
            <person name="Gostincar C."/>
            <person name="Sun X."/>
            <person name="Song Z."/>
            <person name="Gunde-Cimerman N."/>
        </authorList>
    </citation>
    <scope>NUCLEOTIDE SEQUENCE</scope>
    <source>
        <strain evidence="4">EXF-9298</strain>
    </source>
</reference>
<dbReference type="SMART" id="SM00212">
    <property type="entry name" value="UBCc"/>
    <property type="match status" value="1"/>
</dbReference>
<feature type="non-terminal residue" evidence="4">
    <location>
        <position position="1"/>
    </location>
</feature>
<dbReference type="FunFam" id="3.10.110.10:FF:000072">
    <property type="entry name" value="Ubiquitin-conjugating enzyme E2 W"/>
    <property type="match status" value="1"/>
</dbReference>
<evidence type="ECO:0000313" key="5">
    <source>
        <dbReference type="Proteomes" id="UP000729357"/>
    </source>
</evidence>
<gene>
    <name evidence="4" type="ORF">KCU98_g2329</name>
</gene>
<keyword evidence="2" id="KW-0812">Transmembrane</keyword>
<dbReference type="EMBL" id="JAHFXS010000123">
    <property type="protein sequence ID" value="KAG9988834.1"/>
    <property type="molecule type" value="Genomic_DNA"/>
</dbReference>
<organism evidence="4 5">
    <name type="scientific">Aureobasidium melanogenum</name>
    <name type="common">Aureobasidium pullulans var. melanogenum</name>
    <dbReference type="NCBI Taxonomy" id="46634"/>
    <lineage>
        <taxon>Eukaryota</taxon>
        <taxon>Fungi</taxon>
        <taxon>Dikarya</taxon>
        <taxon>Ascomycota</taxon>
        <taxon>Pezizomycotina</taxon>
        <taxon>Dothideomycetes</taxon>
        <taxon>Dothideomycetidae</taxon>
        <taxon>Dothideales</taxon>
        <taxon>Saccotheciaceae</taxon>
        <taxon>Aureobasidium</taxon>
    </lineage>
</organism>
<comment type="caution">
    <text evidence="4">The sequence shown here is derived from an EMBL/GenBank/DDBJ whole genome shotgun (WGS) entry which is preliminary data.</text>
</comment>
<keyword evidence="2" id="KW-1133">Transmembrane helix</keyword>
<dbReference type="AlphaFoldDB" id="A0A9P8G4A4"/>
<name>A0A9P8G4A4_AURME</name>
<keyword evidence="2" id="KW-0472">Membrane</keyword>
<proteinExistence type="predicted"/>
<evidence type="ECO:0000259" key="3">
    <source>
        <dbReference type="PROSITE" id="PS50127"/>
    </source>
</evidence>
<dbReference type="PANTHER" id="PTHR24067">
    <property type="entry name" value="UBIQUITIN-CONJUGATING ENZYME E2"/>
    <property type="match status" value="1"/>
</dbReference>
<protein>
    <submittedName>
        <fullName evidence="4">Ubiquitin-conjugating enzyme E2 W</fullName>
    </submittedName>
</protein>
<feature type="transmembrane region" description="Helical" evidence="2">
    <location>
        <begin position="6"/>
        <end position="25"/>
    </location>
</feature>
<dbReference type="Proteomes" id="UP000729357">
    <property type="component" value="Unassembled WGS sequence"/>
</dbReference>
<reference evidence="4" key="1">
    <citation type="journal article" date="2021" name="J Fungi (Basel)">
        <title>Virulence traits and population genomics of the black yeast Aureobasidium melanogenum.</title>
        <authorList>
            <person name="Cernosa A."/>
            <person name="Sun X."/>
            <person name="Gostincar C."/>
            <person name="Fang C."/>
            <person name="Gunde-Cimerman N."/>
            <person name="Song Z."/>
        </authorList>
    </citation>
    <scope>NUCLEOTIDE SEQUENCE</scope>
    <source>
        <strain evidence="4">EXF-9298</strain>
    </source>
</reference>
<feature type="domain" description="UBC core" evidence="3">
    <location>
        <begin position="101"/>
        <end position="251"/>
    </location>
</feature>
<evidence type="ECO:0000256" key="2">
    <source>
        <dbReference type="SAM" id="Phobius"/>
    </source>
</evidence>
<dbReference type="PROSITE" id="PS50127">
    <property type="entry name" value="UBC_2"/>
    <property type="match status" value="1"/>
</dbReference>
<dbReference type="Gene3D" id="3.10.110.10">
    <property type="entry name" value="Ubiquitin Conjugating Enzyme"/>
    <property type="match status" value="1"/>
</dbReference>
<sequence length="251" mass="27813">MAASTYLAVLVAVVALMVAAVYMFGIPPQWKRAMEDKALETMGENKASYLVKDQINSLPASDQKDVKEIKSGVGNLVGGALQNPLGKEPPIILSNSTGKMMSSKRLQKELLKVQGQLAPGITLVSADNLKTWLMDIQVMDANPIYQGETYRLKFEFSSNYPIEPPEVVFVRHPDRPIPIHPHIYTNGIICLDLLASQGWSPVQNVESVCLSIQSMLTGNSKNERPPGDAEFVRTNRLRPRDVAFHFHDNEV</sequence>
<dbReference type="InterPro" id="IPR000608">
    <property type="entry name" value="UBC"/>
</dbReference>
<dbReference type="SUPFAM" id="SSF54495">
    <property type="entry name" value="UBC-like"/>
    <property type="match status" value="1"/>
</dbReference>
<keyword evidence="1" id="KW-0833">Ubl conjugation pathway</keyword>
<dbReference type="InterPro" id="IPR016135">
    <property type="entry name" value="UBQ-conjugating_enzyme/RWD"/>
</dbReference>